<keyword evidence="4" id="KW-1185">Reference proteome</keyword>
<accession>A0A0E3S2Z7</accession>
<dbReference type="AlphaFoldDB" id="A0A0E3S2Z7"/>
<dbReference type="Proteomes" id="UP000033072">
    <property type="component" value="Chromosome"/>
</dbReference>
<dbReference type="GeneID" id="24806750"/>
<dbReference type="KEGG" id="mls:MSLAZ_1963"/>
<gene>
    <name evidence="3" type="ORF">MSLAZ_1963</name>
</gene>
<feature type="domain" description="DUF112" evidence="2">
    <location>
        <begin position="10"/>
        <end position="450"/>
    </location>
</feature>
<keyword evidence="1" id="KW-0812">Transmembrane</keyword>
<keyword evidence="1" id="KW-0472">Membrane</keyword>
<feature type="transmembrane region" description="Helical" evidence="1">
    <location>
        <begin position="363"/>
        <end position="389"/>
    </location>
</feature>
<proteinExistence type="predicted"/>
<feature type="transmembrane region" description="Helical" evidence="1">
    <location>
        <begin position="444"/>
        <end position="461"/>
    </location>
</feature>
<evidence type="ECO:0000259" key="2">
    <source>
        <dbReference type="Pfam" id="PF01970"/>
    </source>
</evidence>
<dbReference type="RefSeq" id="WP_048126577.1">
    <property type="nucleotide sequence ID" value="NZ_CP009515.1"/>
</dbReference>
<organism evidence="3 4">
    <name type="scientific">Methanosarcina lacustris Z-7289</name>
    <dbReference type="NCBI Taxonomy" id="1434111"/>
    <lineage>
        <taxon>Archaea</taxon>
        <taxon>Methanobacteriati</taxon>
        <taxon>Methanobacteriota</taxon>
        <taxon>Stenosarchaea group</taxon>
        <taxon>Methanomicrobia</taxon>
        <taxon>Methanosarcinales</taxon>
        <taxon>Methanosarcinaceae</taxon>
        <taxon>Methanosarcina</taxon>
    </lineage>
</organism>
<evidence type="ECO:0000256" key="1">
    <source>
        <dbReference type="SAM" id="Phobius"/>
    </source>
</evidence>
<dbReference type="Pfam" id="PF01970">
    <property type="entry name" value="TctA"/>
    <property type="match status" value="1"/>
</dbReference>
<feature type="transmembrane region" description="Helical" evidence="1">
    <location>
        <begin position="203"/>
        <end position="226"/>
    </location>
</feature>
<dbReference type="InterPro" id="IPR002823">
    <property type="entry name" value="DUF112_TM"/>
</dbReference>
<feature type="transmembrane region" description="Helical" evidence="1">
    <location>
        <begin position="115"/>
        <end position="133"/>
    </location>
</feature>
<protein>
    <recommendedName>
        <fullName evidence="2">DUF112 domain-containing protein</fullName>
    </recommendedName>
</protein>
<feature type="transmembrane region" description="Helical" evidence="1">
    <location>
        <begin position="409"/>
        <end position="432"/>
    </location>
</feature>
<feature type="transmembrane region" description="Helical" evidence="1">
    <location>
        <begin position="36"/>
        <end position="60"/>
    </location>
</feature>
<dbReference type="EMBL" id="CP009515">
    <property type="protein sequence ID" value="AKB75224.1"/>
    <property type="molecule type" value="Genomic_DNA"/>
</dbReference>
<feature type="transmembrane region" description="Helical" evidence="1">
    <location>
        <begin position="174"/>
        <end position="191"/>
    </location>
</feature>
<evidence type="ECO:0000313" key="3">
    <source>
        <dbReference type="EMBL" id="AKB75224.1"/>
    </source>
</evidence>
<name>A0A0E3S2Z7_9EURY</name>
<evidence type="ECO:0000313" key="4">
    <source>
        <dbReference type="Proteomes" id="UP000033072"/>
    </source>
</evidence>
<reference evidence="3 4" key="1">
    <citation type="submission" date="2014-07" db="EMBL/GenBank/DDBJ databases">
        <title>Methanogenic archaea and the global carbon cycle.</title>
        <authorList>
            <person name="Henriksen J.R."/>
            <person name="Luke J."/>
            <person name="Reinhart S."/>
            <person name="Benedict M.N."/>
            <person name="Youngblut N.D."/>
            <person name="Metcalf M.E."/>
            <person name="Whitaker R.J."/>
            <person name="Metcalf W.W."/>
        </authorList>
    </citation>
    <scope>NUCLEOTIDE SEQUENCE [LARGE SCALE GENOMIC DNA]</scope>
    <source>
        <strain evidence="3 4">Z-7289</strain>
    </source>
</reference>
<dbReference type="PANTHER" id="PTHR42204:SF1">
    <property type="entry name" value="INTEGRAL MEMBRANE PROTEIN"/>
    <property type="match status" value="1"/>
</dbReference>
<dbReference type="PANTHER" id="PTHR42204">
    <property type="entry name" value="INTEGRAL MEMBRANE PROTEIN"/>
    <property type="match status" value="1"/>
</dbReference>
<keyword evidence="1" id="KW-1133">Transmembrane helix</keyword>
<dbReference type="PATRIC" id="fig|1434111.4.peg.2585"/>
<dbReference type="OrthoDB" id="53365at2157"/>
<feature type="transmembrane region" description="Helical" evidence="1">
    <location>
        <begin position="246"/>
        <end position="279"/>
    </location>
</feature>
<dbReference type="HOGENOM" id="CLU_043916_0_0_2"/>
<feature type="transmembrane region" description="Helical" evidence="1">
    <location>
        <begin position="139"/>
        <end position="154"/>
    </location>
</feature>
<feature type="transmembrane region" description="Helical" evidence="1">
    <location>
        <begin position="321"/>
        <end position="343"/>
    </location>
</feature>
<sequence length="462" mass="49526">MEEISLFLLLCSVLAGYLLGIISGLLPGIHTNNFALALVAFAPFLAERGVAPFYIALIILSNAVSHTFHDIIPSVFLGAPDADTALAVLPGHRLLLEGAGAEAVRLSALGSAGSVVASMLFVLPFSLFFGAIYPYLQEYMAWVLITIVFIMLASEKGEEVEGQGPLAKYRSKVFALFLFLITGALGAFAFSRESLLVPVISLGQASVLLPLLSGLFGASQLIISLLTSSEIPEESVSKFELSRKRILRGILTGSTAGSLVAWLPGVSSAIAALLAGLFVRSDFDRISIKKENSEPVPGGQKSVLFSDPYEDRQTLESSKEFIVSVSGVNTSNAIFGLVALLVIGKTRSGAMAAMNEILGIESLGFQVILLFFAAILLTSLFSYFSTVWIGNNAHHMLRKLDYTKLCVGVLAGLTITVFLFTGFFGLFLFVISTPIGMLPSFMKVRKSHAMGVILLPVILYFF</sequence>
<dbReference type="STRING" id="1434111.MSLAZ_1963"/>